<dbReference type="EMBL" id="CP025628">
    <property type="protein sequence ID" value="AWD32392.1"/>
    <property type="molecule type" value="Genomic_DNA"/>
</dbReference>
<feature type="transmembrane region" description="Helical" evidence="10">
    <location>
        <begin position="350"/>
        <end position="369"/>
    </location>
</feature>
<feature type="transmembrane region" description="Helical" evidence="10">
    <location>
        <begin position="160"/>
        <end position="178"/>
    </location>
</feature>
<feature type="transmembrane region" description="Helical" evidence="10">
    <location>
        <begin position="381"/>
        <end position="400"/>
    </location>
</feature>
<keyword evidence="2 10" id="KW-1003">Cell membrane</keyword>
<evidence type="ECO:0000256" key="11">
    <source>
        <dbReference type="PIRNR" id="PIRNR002869"/>
    </source>
</evidence>
<evidence type="ECO:0000256" key="8">
    <source>
        <dbReference type="ARBA" id="ARBA00060041"/>
    </source>
</evidence>
<dbReference type="PRINTS" id="PR01806">
    <property type="entry name" value="VIRFACTRMVIN"/>
</dbReference>
<dbReference type="GO" id="GO:0034204">
    <property type="term" value="P:lipid translocation"/>
    <property type="evidence" value="ECO:0007669"/>
    <property type="project" value="TreeGrafter"/>
</dbReference>
<keyword evidence="13" id="KW-1185">Reference proteome</keyword>
<dbReference type="GO" id="GO:0009252">
    <property type="term" value="P:peptidoglycan biosynthetic process"/>
    <property type="evidence" value="ECO:0007669"/>
    <property type="project" value="UniProtKB-UniRule"/>
</dbReference>
<dbReference type="PIRSF" id="PIRSF002869">
    <property type="entry name" value="MviN"/>
    <property type="match status" value="1"/>
</dbReference>
<gene>
    <name evidence="10 12" type="primary">murJ</name>
    <name evidence="12" type="ORF">CKSOR_00271</name>
</gene>
<feature type="transmembrane region" description="Helical" evidence="10">
    <location>
        <begin position="273"/>
        <end position="290"/>
    </location>
</feature>
<dbReference type="InterPro" id="IPR004268">
    <property type="entry name" value="MurJ"/>
</dbReference>
<protein>
    <recommendedName>
        <fullName evidence="10">Probable lipid II flippase MurJ</fullName>
    </recommendedName>
</protein>
<comment type="similarity">
    <text evidence="9 10 11">Belongs to the MurJ/MviN family.</text>
</comment>
<keyword evidence="3 10" id="KW-0812">Transmembrane</keyword>
<dbReference type="GO" id="GO:0015648">
    <property type="term" value="F:lipid-linked peptidoglycan transporter activity"/>
    <property type="evidence" value="ECO:0007669"/>
    <property type="project" value="UniProtKB-UniRule"/>
</dbReference>
<evidence type="ECO:0000256" key="7">
    <source>
        <dbReference type="ARBA" id="ARBA00023136"/>
    </source>
</evidence>
<keyword evidence="4 10" id="KW-0133">Cell shape</keyword>
<dbReference type="OrthoDB" id="9816572at2"/>
<keyword evidence="10 11" id="KW-0961">Cell wall biogenesis/degradation</keyword>
<dbReference type="Proteomes" id="UP000266796">
    <property type="component" value="Chromosome"/>
</dbReference>
<accession>A0A3S7J9N9</accession>
<dbReference type="CDD" id="cd13123">
    <property type="entry name" value="MATE_MurJ_like"/>
    <property type="match status" value="1"/>
</dbReference>
<evidence type="ECO:0000256" key="6">
    <source>
        <dbReference type="ARBA" id="ARBA00022989"/>
    </source>
</evidence>
<evidence type="ECO:0000256" key="9">
    <source>
        <dbReference type="ARBA" id="ARBA00061532"/>
    </source>
</evidence>
<dbReference type="GO" id="GO:0005886">
    <property type="term" value="C:plasma membrane"/>
    <property type="evidence" value="ECO:0007669"/>
    <property type="project" value="UniProtKB-SubCell"/>
</dbReference>
<evidence type="ECO:0000256" key="4">
    <source>
        <dbReference type="ARBA" id="ARBA00022960"/>
    </source>
</evidence>
<keyword evidence="6 10" id="KW-1133">Transmembrane helix</keyword>
<dbReference type="NCBIfam" id="TIGR01695">
    <property type="entry name" value="murJ_mviN"/>
    <property type="match status" value="1"/>
</dbReference>
<organism evidence="12 13">
    <name type="scientific">Candidatus Kinetoplastidibacterium kentomonadis</name>
    <dbReference type="NCBI Taxonomy" id="1576550"/>
    <lineage>
        <taxon>Bacteria</taxon>
        <taxon>Pseudomonadati</taxon>
        <taxon>Pseudomonadota</taxon>
        <taxon>Betaproteobacteria</taxon>
        <taxon>Candidatus Kinetoplastidibacterium</taxon>
    </lineage>
</organism>
<comment type="function">
    <text evidence="8 10 11">Involved in peptidoglycan biosynthesis. Transports lipid-linked peptidoglycan precursors from the inner to the outer leaflet of the cytoplasmic membrane.</text>
</comment>
<comment type="subcellular location">
    <subcellularLocation>
        <location evidence="10">Cell inner membrane</location>
        <topology evidence="10">Multi-pass membrane protein</topology>
    </subcellularLocation>
    <subcellularLocation>
        <location evidence="1">Cell membrane</location>
        <topology evidence="1">Multi-pass membrane protein</topology>
    </subcellularLocation>
</comment>
<feature type="transmembrane region" description="Helical" evidence="10">
    <location>
        <begin position="310"/>
        <end position="338"/>
    </location>
</feature>
<reference evidence="12 13" key="1">
    <citation type="journal article" date="2018" name="Parasitology">
        <title>The reduced genome of Candidatus Kinetoplastibacterium sorsogonicusi, the endosymbiont of Kentomonas sorsogonicus (Trypanosomatidae): loss of the haem-synthesis pathway.</title>
        <authorList>
            <person name="Silva F.M."/>
            <person name="Kostygov A.Y."/>
            <person name="Spodareva V.V."/>
            <person name="Butenko A."/>
            <person name="Tossou R."/>
            <person name="Lukes J."/>
            <person name="Yurchenko V."/>
            <person name="Alves J.M.P."/>
        </authorList>
    </citation>
    <scope>NUCLEOTIDE SEQUENCE [LARGE SCALE GENOMIC DNA]</scope>
    <source>
        <strain evidence="12 13">MF-08</strain>
    </source>
</reference>
<feature type="transmembrane region" description="Helical" evidence="10">
    <location>
        <begin position="406"/>
        <end position="425"/>
    </location>
</feature>
<evidence type="ECO:0000313" key="13">
    <source>
        <dbReference type="Proteomes" id="UP000266796"/>
    </source>
</evidence>
<feature type="transmembrane region" description="Helical" evidence="10">
    <location>
        <begin position="133"/>
        <end position="153"/>
    </location>
</feature>
<keyword evidence="7 10" id="KW-0472">Membrane</keyword>
<evidence type="ECO:0000256" key="10">
    <source>
        <dbReference type="HAMAP-Rule" id="MF_02078"/>
    </source>
</evidence>
<comment type="pathway">
    <text evidence="10">Cell wall biogenesis; peptidoglycan biosynthesis.</text>
</comment>
<evidence type="ECO:0000256" key="3">
    <source>
        <dbReference type="ARBA" id="ARBA00022692"/>
    </source>
</evidence>
<feature type="transmembrane region" description="Helical" evidence="10">
    <location>
        <begin position="445"/>
        <end position="468"/>
    </location>
</feature>
<feature type="transmembrane region" description="Helical" evidence="10">
    <location>
        <begin position="233"/>
        <end position="253"/>
    </location>
</feature>
<sequence length="512" mass="58666">MNIIKSTLIISIITFFSRISGLFRDILITYTFGSNYLTDSFWIAFRIPNMLRRLLADGSFAQVLTPVISNAKSNFNEYNFQLLINKIFTILILFLIFLTVLGILFAQIIVSFIASGTLYKEDFLLITNMTRIMFPYIMFMSIVALYSCILNVWKKFFLTAFTPILLNIAIIFCCMLYKKSIYILSIGVLIGGFLQLLVQWLYLYYYNLSPKFDINIFEAWKDKNVQNILSKMLPAFVGVSIIQISLIINTNIATWLSTGSITYITLADRIMEFPNAMLGITLTTILLPLLSKKYYEKDYEGYNKILNWALSLVICIGIPIAIFMAILSEGLVSVLFYYGKFNFYDVNQTQSIVCAYSIGIISLISIKILGSAFYAMQDIKTPLKISIISLIITQFFNIIFVPIFDYVGLAISISLGAILNSLLLIKKLIKFNIFKPNNQLKKIIFSICPSAIILIICTKFINTNIYWISLNDNYVLRFVILISILLICLFIYILSLFIFGIKLKDFSYINNY</sequence>
<evidence type="ECO:0000256" key="5">
    <source>
        <dbReference type="ARBA" id="ARBA00022984"/>
    </source>
</evidence>
<dbReference type="PANTHER" id="PTHR47019">
    <property type="entry name" value="LIPID II FLIPPASE MURJ"/>
    <property type="match status" value="1"/>
</dbReference>
<dbReference type="GO" id="GO:0008360">
    <property type="term" value="P:regulation of cell shape"/>
    <property type="evidence" value="ECO:0007669"/>
    <property type="project" value="UniProtKB-UniRule"/>
</dbReference>
<dbReference type="KEGG" id="kso:CKSOR_00271"/>
<dbReference type="Pfam" id="PF03023">
    <property type="entry name" value="MurJ"/>
    <property type="match status" value="1"/>
</dbReference>
<keyword evidence="10 11" id="KW-0813">Transport</keyword>
<feature type="transmembrane region" description="Helical" evidence="10">
    <location>
        <begin position="474"/>
        <end position="499"/>
    </location>
</feature>
<dbReference type="RefSeq" id="WP_108673807.1">
    <property type="nucleotide sequence ID" value="NZ_CP025628.1"/>
</dbReference>
<evidence type="ECO:0000256" key="1">
    <source>
        <dbReference type="ARBA" id="ARBA00004651"/>
    </source>
</evidence>
<keyword evidence="10" id="KW-0997">Cell inner membrane</keyword>
<dbReference type="HAMAP" id="MF_02078">
    <property type="entry name" value="MurJ_MviN"/>
    <property type="match status" value="1"/>
</dbReference>
<evidence type="ECO:0000313" key="12">
    <source>
        <dbReference type="EMBL" id="AWD32392.1"/>
    </source>
</evidence>
<name>A0A3S7J9N9_9PROT</name>
<dbReference type="UniPathway" id="UPA00219"/>
<feature type="transmembrane region" description="Helical" evidence="10">
    <location>
        <begin position="87"/>
        <end position="113"/>
    </location>
</feature>
<dbReference type="AlphaFoldDB" id="A0A3S7J9N9"/>
<evidence type="ECO:0000256" key="2">
    <source>
        <dbReference type="ARBA" id="ARBA00022475"/>
    </source>
</evidence>
<dbReference type="InterPro" id="IPR051050">
    <property type="entry name" value="Lipid_II_flippase_MurJ/MviN"/>
</dbReference>
<dbReference type="PANTHER" id="PTHR47019:SF1">
    <property type="entry name" value="LIPID II FLIPPASE MURJ"/>
    <property type="match status" value="1"/>
</dbReference>
<proteinExistence type="inferred from homology"/>
<keyword evidence="5 10" id="KW-0573">Peptidoglycan synthesis</keyword>
<dbReference type="GO" id="GO:0071555">
    <property type="term" value="P:cell wall organization"/>
    <property type="evidence" value="ECO:0007669"/>
    <property type="project" value="UniProtKB-UniRule"/>
</dbReference>
<feature type="transmembrane region" description="Helical" evidence="10">
    <location>
        <begin position="184"/>
        <end position="205"/>
    </location>
</feature>